<comment type="subcellular location">
    <subcellularLocation>
        <location evidence="2">Cell inner membrane</location>
        <topology evidence="2">Multi-pass membrane protein</topology>
    </subcellularLocation>
</comment>
<keyword evidence="4" id="KW-1003">Cell membrane</keyword>
<dbReference type="SUPFAM" id="SSF48452">
    <property type="entry name" value="TPR-like"/>
    <property type="match status" value="1"/>
</dbReference>
<keyword evidence="5" id="KW-0997">Cell inner membrane</keyword>
<gene>
    <name evidence="12" type="ORF">H9645_05905</name>
</gene>
<organism evidence="12 13">
    <name type="scientific">Luteimonas colneyensis</name>
    <dbReference type="NCBI Taxonomy" id="2762230"/>
    <lineage>
        <taxon>Bacteria</taxon>
        <taxon>Pseudomonadati</taxon>
        <taxon>Pseudomonadota</taxon>
        <taxon>Gammaproteobacteria</taxon>
        <taxon>Lysobacterales</taxon>
        <taxon>Lysobacteraceae</taxon>
        <taxon>Luteimonas</taxon>
    </lineage>
</organism>
<comment type="function">
    <text evidence="1">Involved in a late step of protoheme IX synthesis.</text>
</comment>
<feature type="transmembrane region" description="Helical" evidence="10">
    <location>
        <begin position="44"/>
        <end position="69"/>
    </location>
</feature>
<evidence type="ECO:0000256" key="9">
    <source>
        <dbReference type="ARBA" id="ARBA00023244"/>
    </source>
</evidence>
<dbReference type="NCBIfam" id="TIGR00540">
    <property type="entry name" value="TPR_hemY_coli"/>
    <property type="match status" value="1"/>
</dbReference>
<dbReference type="InterPro" id="IPR005254">
    <property type="entry name" value="Heme_biosyn_assoc_TPR_pro"/>
</dbReference>
<comment type="pathway">
    <text evidence="3">Porphyrin-containing compound metabolism; protoheme biosynthesis.</text>
</comment>
<feature type="transmembrane region" description="Helical" evidence="10">
    <location>
        <begin position="7"/>
        <end position="24"/>
    </location>
</feature>
<protein>
    <submittedName>
        <fullName evidence="12">Heme biosynthesis protein HemY</fullName>
    </submittedName>
</protein>
<comment type="caution">
    <text evidence="12">The sequence shown here is derived from an EMBL/GenBank/DDBJ whole genome shotgun (WGS) entry which is preliminary data.</text>
</comment>
<sequence>MNLFRNLLVWILLAIIGAMAWHLLAQDPGYVLVRYRGWDYTTNLLWVSVAVVAGLLALWLLWSLVALPLRAWRSRRERQSRERLGSGLEALHQGHYARAEKLLPQAAEDSDAAVARLAAARAAMARGDHAAARSHLDAIDAGHALTRAIGRAELALAEDRPTDALVALDDPAAQPLSPRGLALRADAYAASRRAADAYALLGAMRQQQALPEAALAQRERTWAAQALSQAADANALADRWESVPKGLRNDPEVVAAYADRAAALGWEDAATSSIEHALDARWDEDLAARYGRLPIGRVEHRDTTAQRWLQQHPGSPALLLTLARMARARGDWMQAEDHLQRAIAQGAGPDAWEELGDGLAATGDDARARIAYANALRMQRGEPVTPLVDRAPVRGFEPGVEEL</sequence>
<keyword evidence="7 10" id="KW-1133">Transmembrane helix</keyword>
<dbReference type="Gene3D" id="1.25.40.10">
    <property type="entry name" value="Tetratricopeptide repeat domain"/>
    <property type="match status" value="1"/>
</dbReference>
<accession>A0ABR8UHQ8</accession>
<dbReference type="Proteomes" id="UP000647183">
    <property type="component" value="Unassembled WGS sequence"/>
</dbReference>
<evidence type="ECO:0000259" key="11">
    <source>
        <dbReference type="Pfam" id="PF07219"/>
    </source>
</evidence>
<proteinExistence type="predicted"/>
<evidence type="ECO:0000256" key="2">
    <source>
        <dbReference type="ARBA" id="ARBA00004429"/>
    </source>
</evidence>
<reference evidence="12 13" key="1">
    <citation type="submission" date="2020-08" db="EMBL/GenBank/DDBJ databases">
        <title>A Genomic Blueprint of the Chicken Gut Microbiome.</title>
        <authorList>
            <person name="Gilroy R."/>
            <person name="Ravi A."/>
            <person name="Getino M."/>
            <person name="Pursley I."/>
            <person name="Horton D.L."/>
            <person name="Alikhan N.-F."/>
            <person name="Baker D."/>
            <person name="Gharbi K."/>
            <person name="Hall N."/>
            <person name="Watson M."/>
            <person name="Adriaenssens E.M."/>
            <person name="Foster-Nyarko E."/>
            <person name="Jarju S."/>
            <person name="Secka A."/>
            <person name="Antonio M."/>
            <person name="Oren A."/>
            <person name="Chaudhuri R."/>
            <person name="La Ragione R.M."/>
            <person name="Hildebrand F."/>
            <person name="Pallen M.J."/>
        </authorList>
    </citation>
    <scope>NUCLEOTIDE SEQUENCE [LARGE SCALE GENOMIC DNA]</scope>
    <source>
        <strain evidence="12 13">Sa2BVA3</strain>
    </source>
</reference>
<keyword evidence="9" id="KW-0627">Porphyrin biosynthesis</keyword>
<keyword evidence="13" id="KW-1185">Reference proteome</keyword>
<evidence type="ECO:0000256" key="7">
    <source>
        <dbReference type="ARBA" id="ARBA00022989"/>
    </source>
</evidence>
<keyword evidence="8 10" id="KW-0472">Membrane</keyword>
<evidence type="ECO:0000256" key="3">
    <source>
        <dbReference type="ARBA" id="ARBA00004744"/>
    </source>
</evidence>
<evidence type="ECO:0000256" key="4">
    <source>
        <dbReference type="ARBA" id="ARBA00022475"/>
    </source>
</evidence>
<dbReference type="RefSeq" id="WP_191728790.1">
    <property type="nucleotide sequence ID" value="NZ_JACSQJ010000002.1"/>
</dbReference>
<keyword evidence="6 10" id="KW-0812">Transmembrane</keyword>
<evidence type="ECO:0000256" key="5">
    <source>
        <dbReference type="ARBA" id="ARBA00022519"/>
    </source>
</evidence>
<evidence type="ECO:0000256" key="8">
    <source>
        <dbReference type="ARBA" id="ARBA00023136"/>
    </source>
</evidence>
<feature type="domain" description="HemY N-terminal" evidence="11">
    <location>
        <begin position="29"/>
        <end position="127"/>
    </location>
</feature>
<evidence type="ECO:0000256" key="10">
    <source>
        <dbReference type="SAM" id="Phobius"/>
    </source>
</evidence>
<evidence type="ECO:0000256" key="6">
    <source>
        <dbReference type="ARBA" id="ARBA00022692"/>
    </source>
</evidence>
<evidence type="ECO:0000256" key="1">
    <source>
        <dbReference type="ARBA" id="ARBA00002962"/>
    </source>
</evidence>
<dbReference type="Pfam" id="PF07219">
    <property type="entry name" value="HemY_N"/>
    <property type="match status" value="1"/>
</dbReference>
<dbReference type="InterPro" id="IPR010817">
    <property type="entry name" value="HemY_N"/>
</dbReference>
<dbReference type="EMBL" id="JACSQJ010000002">
    <property type="protein sequence ID" value="MBD7987560.1"/>
    <property type="molecule type" value="Genomic_DNA"/>
</dbReference>
<evidence type="ECO:0000313" key="13">
    <source>
        <dbReference type="Proteomes" id="UP000647183"/>
    </source>
</evidence>
<dbReference type="InterPro" id="IPR011990">
    <property type="entry name" value="TPR-like_helical_dom_sf"/>
</dbReference>
<name>A0ABR8UHQ8_9GAMM</name>
<evidence type="ECO:0000313" key="12">
    <source>
        <dbReference type="EMBL" id="MBD7987560.1"/>
    </source>
</evidence>